<dbReference type="Gene3D" id="3.40.50.10810">
    <property type="entry name" value="Tandem AAA-ATPase domain"/>
    <property type="match status" value="1"/>
</dbReference>
<dbReference type="Gene3D" id="1.10.1040.30">
    <property type="entry name" value="ISWI, HAND domain"/>
    <property type="match status" value="1"/>
</dbReference>
<dbReference type="GO" id="GO:0005524">
    <property type="term" value="F:ATP binding"/>
    <property type="evidence" value="ECO:0007669"/>
    <property type="project" value="UniProtKB-KW"/>
</dbReference>
<evidence type="ECO:0000259" key="16">
    <source>
        <dbReference type="PROSITE" id="PS51293"/>
    </source>
</evidence>
<dbReference type="InterPro" id="IPR015195">
    <property type="entry name" value="SLIDE"/>
</dbReference>
<dbReference type="InterPro" id="IPR014001">
    <property type="entry name" value="Helicase_ATP-bd"/>
</dbReference>
<dbReference type="GO" id="GO:0004386">
    <property type="term" value="F:helicase activity"/>
    <property type="evidence" value="ECO:0007669"/>
    <property type="project" value="UniProtKB-KW"/>
</dbReference>
<evidence type="ECO:0000313" key="19">
    <source>
        <dbReference type="Proteomes" id="UP000268535"/>
    </source>
</evidence>
<dbReference type="CDD" id="cd18793">
    <property type="entry name" value="SF2_C_SNF"/>
    <property type="match status" value="1"/>
</dbReference>
<dbReference type="GO" id="GO:0003677">
    <property type="term" value="F:DNA binding"/>
    <property type="evidence" value="ECO:0007669"/>
    <property type="project" value="InterPro"/>
</dbReference>
<dbReference type="InterPro" id="IPR000330">
    <property type="entry name" value="SNF2_N"/>
</dbReference>
<dbReference type="OrthoDB" id="5857104at2759"/>
<feature type="domain" description="Helicase ATP-binding" evidence="14">
    <location>
        <begin position="127"/>
        <end position="292"/>
    </location>
</feature>
<dbReference type="InterPro" id="IPR015194">
    <property type="entry name" value="ISWI_HAND-dom"/>
</dbReference>
<protein>
    <submittedName>
        <fullName evidence="17">Putative transcription activator snf2l1</fullName>
    </submittedName>
</protein>
<dbReference type="InterPro" id="IPR001650">
    <property type="entry name" value="Helicase_C-like"/>
</dbReference>
<dbReference type="GO" id="GO:0031491">
    <property type="term" value="F:nucleosome binding"/>
    <property type="evidence" value="ECO:0007669"/>
    <property type="project" value="InterPro"/>
</dbReference>
<keyword evidence="20" id="KW-1185">Reference proteome</keyword>
<evidence type="ECO:0000313" key="18">
    <source>
        <dbReference type="EMBL" id="RKO99245.1"/>
    </source>
</evidence>
<dbReference type="SUPFAM" id="SSF52540">
    <property type="entry name" value="P-loop containing nucleoside triphosphate hydrolases"/>
    <property type="match status" value="2"/>
</dbReference>
<keyword evidence="4" id="KW-0677">Repeat</keyword>
<evidence type="ECO:0000256" key="1">
    <source>
        <dbReference type="ARBA" id="ARBA00004123"/>
    </source>
</evidence>
<evidence type="ECO:0000256" key="4">
    <source>
        <dbReference type="ARBA" id="ARBA00022737"/>
    </source>
</evidence>
<keyword evidence="11" id="KW-0804">Transcription</keyword>
<evidence type="ECO:0000256" key="3">
    <source>
        <dbReference type="ARBA" id="ARBA00022553"/>
    </source>
</evidence>
<evidence type="ECO:0000256" key="11">
    <source>
        <dbReference type="ARBA" id="ARBA00023163"/>
    </source>
</evidence>
<dbReference type="GO" id="GO:0045944">
    <property type="term" value="P:positive regulation of transcription by RNA polymerase II"/>
    <property type="evidence" value="ECO:0007669"/>
    <property type="project" value="UniProtKB-ARBA"/>
</dbReference>
<dbReference type="GO" id="GO:0042393">
    <property type="term" value="F:histone binding"/>
    <property type="evidence" value="ECO:0007669"/>
    <property type="project" value="TreeGrafter"/>
</dbReference>
<dbReference type="SUPFAM" id="SSF46689">
    <property type="entry name" value="Homeodomain-like"/>
    <property type="match status" value="2"/>
</dbReference>
<keyword evidence="12" id="KW-0539">Nucleus</keyword>
<dbReference type="Gene3D" id="3.40.50.300">
    <property type="entry name" value="P-loop containing nucleotide triphosphate hydrolases"/>
    <property type="match status" value="1"/>
</dbReference>
<feature type="compositionally biased region" description="Low complexity" evidence="13">
    <location>
        <begin position="963"/>
        <end position="983"/>
    </location>
</feature>
<dbReference type="PANTHER" id="PTHR45623:SF49">
    <property type="entry name" value="SWI_SNF-RELATED MATRIX-ASSOCIATED ACTIN-DEPENDENT REGULATOR OF CHROMATIN SUBFAMILY A MEMBER 5"/>
    <property type="match status" value="1"/>
</dbReference>
<reference evidence="17" key="3">
    <citation type="submission" date="2018-08" db="EMBL/GenBank/DDBJ databases">
        <title>Leveraging single-cell genomics to expand the Fungal Tree of Life.</title>
        <authorList>
            <consortium name="DOE Joint Genome Institute"/>
            <person name="Ahrendt S.R."/>
            <person name="Quandt C.A."/>
            <person name="Ciobanu D."/>
            <person name="Clum A."/>
            <person name="Salamov A."/>
            <person name="Andreopoulos B."/>
            <person name="Cheng J.-F."/>
            <person name="Woyke T."/>
            <person name="Pelin A."/>
            <person name="Henrissat B."/>
            <person name="Reynolds N."/>
            <person name="Benny G.L."/>
            <person name="Smith M.E."/>
            <person name="James T.Y."/>
            <person name="Grigoriev I.V."/>
        </authorList>
    </citation>
    <scope>NUCLEOTIDE SEQUENCE</scope>
    <source>
        <strain evidence="17">ATCC 52028</strain>
    </source>
</reference>
<dbReference type="Proteomes" id="UP000268535">
    <property type="component" value="Unassembled WGS sequence"/>
</dbReference>
<dbReference type="InterPro" id="IPR036306">
    <property type="entry name" value="ISWI_HAND-dom_sf"/>
</dbReference>
<evidence type="ECO:0000259" key="14">
    <source>
        <dbReference type="PROSITE" id="PS51192"/>
    </source>
</evidence>
<feature type="domain" description="Helicase C-terminal" evidence="15">
    <location>
        <begin position="423"/>
        <end position="574"/>
    </location>
</feature>
<comment type="similarity">
    <text evidence="2">Belongs to the SNF2/RAD54 helicase family. ISWI subfamily.</text>
</comment>
<feature type="region of interest" description="Disordered" evidence="13">
    <location>
        <begin position="962"/>
        <end position="983"/>
    </location>
</feature>
<dbReference type="PROSITE" id="PS51192">
    <property type="entry name" value="HELICASE_ATP_BIND_1"/>
    <property type="match status" value="1"/>
</dbReference>
<dbReference type="PROSITE" id="PS51194">
    <property type="entry name" value="HELICASE_CTER"/>
    <property type="match status" value="1"/>
</dbReference>
<reference evidence="18" key="2">
    <citation type="submission" date="2018-04" db="EMBL/GenBank/DDBJ databases">
        <title>Leveraging single-cell genomics to expand the Fungal Tree of Life.</title>
        <authorList>
            <consortium name="DOE Joint Genome Institute"/>
            <person name="Ahrendt S.R."/>
            <person name="Quandt C.A."/>
            <person name="Ciobanu D."/>
            <person name="Clum A."/>
            <person name="Salamov A."/>
            <person name="Andreopoulos B."/>
            <person name="Cheng J.-F."/>
            <person name="Woyke T."/>
            <person name="Pelin A."/>
            <person name="Henrissat B."/>
            <person name="Benny G.L."/>
            <person name="Smith M.E."/>
            <person name="James T.Y."/>
            <person name="Grigoriev I.V."/>
        </authorList>
    </citation>
    <scope>NUCLEOTIDE SEQUENCE</scope>
    <source>
        <strain evidence="18">ATCC 52028</strain>
    </source>
</reference>
<evidence type="ECO:0000256" key="7">
    <source>
        <dbReference type="ARBA" id="ARBA00022806"/>
    </source>
</evidence>
<dbReference type="InterPro" id="IPR001005">
    <property type="entry name" value="SANT/Myb"/>
</dbReference>
<evidence type="ECO:0000256" key="5">
    <source>
        <dbReference type="ARBA" id="ARBA00022741"/>
    </source>
</evidence>
<dbReference type="GO" id="GO:0031010">
    <property type="term" value="C:ISWI-type complex"/>
    <property type="evidence" value="ECO:0007669"/>
    <property type="project" value="UniProtKB-ARBA"/>
</dbReference>
<dbReference type="Gene3D" id="1.10.10.60">
    <property type="entry name" value="Homeodomain-like"/>
    <property type="match status" value="2"/>
</dbReference>
<proteinExistence type="inferred from homology"/>
<keyword evidence="6" id="KW-0378">Hydrolase</keyword>
<dbReference type="SMART" id="SM00717">
    <property type="entry name" value="SANT"/>
    <property type="match status" value="2"/>
</dbReference>
<dbReference type="SMART" id="SM00490">
    <property type="entry name" value="HELICc"/>
    <property type="match status" value="1"/>
</dbReference>
<evidence type="ECO:0000256" key="13">
    <source>
        <dbReference type="SAM" id="MobiDB-lite"/>
    </source>
</evidence>
<evidence type="ECO:0000256" key="12">
    <source>
        <dbReference type="ARBA" id="ARBA00023242"/>
    </source>
</evidence>
<gene>
    <name evidence="17" type="ORF">CAUPRSCDRAFT_5475</name>
    <name evidence="18" type="ORF">CXG81DRAFT_14771</name>
</gene>
<dbReference type="EMBL" id="ML014304">
    <property type="protein sequence ID" value="RKO99245.1"/>
    <property type="molecule type" value="Genomic_DNA"/>
</dbReference>
<dbReference type="Pfam" id="PF00176">
    <property type="entry name" value="SNF2-rel_dom"/>
    <property type="match status" value="1"/>
</dbReference>
<evidence type="ECO:0000313" key="20">
    <source>
        <dbReference type="Proteomes" id="UP000274922"/>
    </source>
</evidence>
<reference evidence="19 20" key="1">
    <citation type="journal article" date="2018" name="Nat. Microbiol.">
        <title>Leveraging single-cell genomics to expand the fungal tree of life.</title>
        <authorList>
            <person name="Ahrendt S.R."/>
            <person name="Quandt C.A."/>
            <person name="Ciobanu D."/>
            <person name="Clum A."/>
            <person name="Salamov A."/>
            <person name="Andreopoulos B."/>
            <person name="Cheng J.F."/>
            <person name="Woyke T."/>
            <person name="Pelin A."/>
            <person name="Henrissat B."/>
            <person name="Reynolds N.K."/>
            <person name="Benny G.L."/>
            <person name="Smith M.E."/>
            <person name="James T.Y."/>
            <person name="Grigoriev I.V."/>
        </authorList>
    </citation>
    <scope>NUCLEOTIDE SEQUENCE [LARGE SCALE GENOMIC DNA]</scope>
    <source>
        <strain evidence="19 20">ATCC 52028</strain>
    </source>
</reference>
<dbReference type="FunFam" id="1.10.10.60:FF:000022">
    <property type="entry name" value="ISWI chromatin-remodeling complex ATPase CHR11 isoform A"/>
    <property type="match status" value="1"/>
</dbReference>
<keyword evidence="5" id="KW-0547">Nucleotide-binding</keyword>
<dbReference type="Pfam" id="PF09110">
    <property type="entry name" value="HAND"/>
    <property type="match status" value="1"/>
</dbReference>
<dbReference type="InterPro" id="IPR017884">
    <property type="entry name" value="SANT_dom"/>
</dbReference>
<dbReference type="GO" id="GO:0034728">
    <property type="term" value="P:nucleosome organization"/>
    <property type="evidence" value="ECO:0007669"/>
    <property type="project" value="TreeGrafter"/>
</dbReference>
<name>A0A4P9WX98_9FUNG</name>
<dbReference type="Pfam" id="PF09111">
    <property type="entry name" value="SLIDE"/>
    <property type="match status" value="1"/>
</dbReference>
<dbReference type="AlphaFoldDB" id="A0A4P9WX98"/>
<sequence length="983" mass="112322">MKQRKLELLDGTEKLKDLQVKDAVKRYAYLLGKTDLFAHFLKLKKNEDGTTALDEIEKLTKATPSAKSGDRRRRKTEKEEDEELLQKELQEDAADEPQTSTVIEESPSYVEGGTMRTYQLDGLNWMINLFENGVNGILADEMGLGKTLQTISFLGYLKYYKNVTGPHLVIVPKSTLHNWCSEFKRWVPGIDAFMFHGPKEARQELITGRLLAGNYEVCVTSYEMILLEKSSFKRIPWVYVAIDEAHRIKNENSSLSQIVRVLHCRNRLLVTGTPLQNNLHELWALLNFLLPDIFSSSDDFDKWFENQDGDQQTVISQLHKVLQPFLLRRVKADVEKSLLPKKRINLYVGMSSMQRKWYQKILEKDIAAVNGVVGNRESKARLQNIVMQLRKCCNHPYLFDGAEPGPPYTTDVHLVENAGKMILLDKLLGRMKAQGSRVLLFSQMSRVLDILEDYAVWRGYKYCRIDGNTPHEDRVSSIDAFNAPDSEHFLFLLTTRAGGLGINLATADIVIMYDSDWNPQVDLQAEDRAHRIGQKKQVVVFRFITENAVEEKVIERATQKLRLDQLVIQSGRSQAAAKAIGSSKEDLLSMIQHGAQTIFEDSGSTIADEDIETILKRGEEKTEQLAQKYASAGLDELQQASTGSVLVWEGEDFSNKRKNIGSTWIQPAKRERKANYAIDDYYRDAMRAAPAKPAAPKAPKLRTATLQDFQFPPKELVELQERELYAHLKSLDFKHTPQTIKTAFPKLSDADPDILKAKVEETQAKIDAAVPLTERETSRKEDLLSKGFDAWSKRDFTAFVKANEKFGRKDLINICKDIEGKTFEEVRAYSEVFWKRGSELADWERVLSSIERGEAKLQRILETQDLLTSRVNMYRVPLHQLKIQYGNSRGKNYTEEEDRYLVVTLEKFGFGTDEVYEKIRENIRSSPLFRFDWFFKSRTSQELQRRCATLITLLQREAETEAAEAATAGQNAKGAKAAKPIKR</sequence>
<evidence type="ECO:0000256" key="8">
    <source>
        <dbReference type="ARBA" id="ARBA00022840"/>
    </source>
</evidence>
<keyword evidence="3" id="KW-0597">Phosphoprotein</keyword>
<organism evidence="17 19">
    <name type="scientific">Caulochytrium protostelioides</name>
    <dbReference type="NCBI Taxonomy" id="1555241"/>
    <lineage>
        <taxon>Eukaryota</taxon>
        <taxon>Fungi</taxon>
        <taxon>Fungi incertae sedis</taxon>
        <taxon>Chytridiomycota</taxon>
        <taxon>Chytridiomycota incertae sedis</taxon>
        <taxon>Chytridiomycetes</taxon>
        <taxon>Caulochytriales</taxon>
        <taxon>Caulochytriaceae</taxon>
        <taxon>Caulochytrium</taxon>
    </lineage>
</organism>
<keyword evidence="9" id="KW-0156">Chromatin regulator</keyword>
<dbReference type="STRING" id="1555241.A0A4P9WX98"/>
<evidence type="ECO:0000256" key="2">
    <source>
        <dbReference type="ARBA" id="ARBA00009687"/>
    </source>
</evidence>
<evidence type="ECO:0000256" key="10">
    <source>
        <dbReference type="ARBA" id="ARBA00023015"/>
    </source>
</evidence>
<dbReference type="FunFam" id="3.40.50.300:FF:000082">
    <property type="entry name" value="ISWI chromatin remodeling complex ATPase ISW1"/>
    <property type="match status" value="1"/>
</dbReference>
<dbReference type="InterPro" id="IPR038718">
    <property type="entry name" value="SNF2-like_sf"/>
</dbReference>
<evidence type="ECO:0000256" key="9">
    <source>
        <dbReference type="ARBA" id="ARBA00022853"/>
    </source>
</evidence>
<dbReference type="GO" id="GO:0016887">
    <property type="term" value="F:ATP hydrolysis activity"/>
    <property type="evidence" value="ECO:0007669"/>
    <property type="project" value="TreeGrafter"/>
</dbReference>
<evidence type="ECO:0000313" key="17">
    <source>
        <dbReference type="EMBL" id="RKO98091.1"/>
    </source>
</evidence>
<evidence type="ECO:0000259" key="15">
    <source>
        <dbReference type="PROSITE" id="PS51194"/>
    </source>
</evidence>
<keyword evidence="7" id="KW-0347">Helicase</keyword>
<dbReference type="PANTHER" id="PTHR45623">
    <property type="entry name" value="CHROMODOMAIN-HELICASE-DNA-BINDING PROTEIN 3-RELATED-RELATED"/>
    <property type="match status" value="1"/>
</dbReference>
<dbReference type="Proteomes" id="UP000274922">
    <property type="component" value="Unassembled WGS sequence"/>
</dbReference>
<dbReference type="InterPro" id="IPR049730">
    <property type="entry name" value="SNF2/RAD54-like_C"/>
</dbReference>
<dbReference type="InterPro" id="IPR044754">
    <property type="entry name" value="Isw1/2_DEXHc"/>
</dbReference>
<dbReference type="SUPFAM" id="SSF101224">
    <property type="entry name" value="HAND domain of the nucleosome remodeling ATPase ISWI"/>
    <property type="match status" value="1"/>
</dbReference>
<keyword evidence="8" id="KW-0067">ATP-binding</keyword>
<dbReference type="InterPro" id="IPR009057">
    <property type="entry name" value="Homeodomain-like_sf"/>
</dbReference>
<dbReference type="FunFam" id="3.40.50.10810:FF:000002">
    <property type="entry name" value="ISWI chromatin-remodeling complex ATPase CHR11 isoform A"/>
    <property type="match status" value="1"/>
</dbReference>
<keyword evidence="10" id="KW-0805">Transcription regulation</keyword>
<dbReference type="InterPro" id="IPR027417">
    <property type="entry name" value="P-loop_NTPase"/>
</dbReference>
<accession>A0A4P9WX98</accession>
<dbReference type="EMBL" id="ML009117">
    <property type="protein sequence ID" value="RKO98091.1"/>
    <property type="molecule type" value="Genomic_DNA"/>
</dbReference>
<dbReference type="PROSITE" id="PS51293">
    <property type="entry name" value="SANT"/>
    <property type="match status" value="1"/>
</dbReference>
<evidence type="ECO:0000256" key="6">
    <source>
        <dbReference type="ARBA" id="ARBA00022801"/>
    </source>
</evidence>
<dbReference type="GO" id="GO:0140658">
    <property type="term" value="F:ATP-dependent chromatin remodeler activity"/>
    <property type="evidence" value="ECO:0007669"/>
    <property type="project" value="TreeGrafter"/>
</dbReference>
<dbReference type="Pfam" id="PF00271">
    <property type="entry name" value="Helicase_C"/>
    <property type="match status" value="1"/>
</dbReference>
<dbReference type="CDD" id="cd17997">
    <property type="entry name" value="DEXHc_SMARCA1_SMARCA5"/>
    <property type="match status" value="1"/>
</dbReference>
<feature type="domain" description="SANT" evidence="16">
    <location>
        <begin position="786"/>
        <end position="838"/>
    </location>
</feature>
<comment type="subcellular location">
    <subcellularLocation>
        <location evidence="1">Nucleus</location>
    </subcellularLocation>
</comment>
<feature type="region of interest" description="Disordered" evidence="13">
    <location>
        <begin position="55"/>
        <end position="103"/>
    </location>
</feature>
<dbReference type="SMART" id="SM00487">
    <property type="entry name" value="DEXDc"/>
    <property type="match status" value="1"/>
</dbReference>